<dbReference type="Proteomes" id="UP001145742">
    <property type="component" value="Unassembled WGS sequence"/>
</dbReference>
<keyword evidence="3" id="KW-1185">Reference proteome</keyword>
<reference evidence="2" key="1">
    <citation type="submission" date="2019-10" db="EMBL/GenBank/DDBJ databases">
        <authorList>
            <person name="Soares A.E.R."/>
            <person name="Aleixo A."/>
            <person name="Schneider P."/>
            <person name="Miyaki C.Y."/>
            <person name="Schneider M.P."/>
            <person name="Mello C."/>
            <person name="Vasconcelos A.T.R."/>
        </authorList>
    </citation>
    <scope>NUCLEOTIDE SEQUENCE</scope>
    <source>
        <tissue evidence="2">Muscle</tissue>
    </source>
</reference>
<dbReference type="InterPro" id="IPR018154">
    <property type="entry name" value="TLV/ENV_coat_polyprotein"/>
</dbReference>
<gene>
    <name evidence="2" type="ORF">WISP_04110</name>
</gene>
<evidence type="ECO:0000313" key="2">
    <source>
        <dbReference type="EMBL" id="KAJ7427757.1"/>
    </source>
</evidence>
<accession>A0ABQ9DZ21</accession>
<dbReference type="InterPro" id="IPR005166">
    <property type="entry name" value="RSV_p95_env"/>
</dbReference>
<dbReference type="Gene3D" id="1.10.287.210">
    <property type="match status" value="1"/>
</dbReference>
<feature type="transmembrane region" description="Helical" evidence="1">
    <location>
        <begin position="540"/>
        <end position="562"/>
    </location>
</feature>
<name>A0ABQ9DZ21_9PASS</name>
<sequence>MGRPCTITHMGQRPCLCFYRVRPLVDPVQVRQIPSQGHPGGMGDVRGRRGLGPLPAFRMMILISGIIVTVKGQDTLALWMRPTKGPSFSFTIGIQTITIESFKNPAVPTWALSASKNIWIGLAQSLNTDSICLTTTDLSNPFKTCLVGIPWSADQWSQAITHYNTYYNKPVGCAGNPFAECTPNDKVKERYQGDRLEELEILGTLQSPMCLHFRPKQQDKIMPFFNVTSQGAYSKFSFWCKEEVPFSIPPTLTPTMLPKGFFLLCGKRAWKAIPSMAIEGPCTIGKLTLYNPAKFMTSNGLQLKDDVDTSDLPTHVHRRSLRCWRAVMMRGWGNPIKRHVGFGGAKCPVVTREEEIAPEEGFAPAPPRVRVTPELPPPQIWGDHHPLQKMGHLNEFIEGCDSDMEFWSPGKNLAGSLFIPATGTKRALDLLTKMGCWLAREANATSQASEELLEDTQNNKKVLFQNRAAIDFLLLVNGHGCQEFEGLCCMNFSDNSCSIHSHISQLKSMVHQLKEEKGFSFDDLFSWLPFKGWSETVKKIVVISLVVVIVVVMFMCVLPCFFQCLRTCRATSSPQAFPAQQQQNKKGADVGGDEEFVKWQRYYKRWVDEDAEIQESREPMRYMDISPV</sequence>
<keyword evidence="1" id="KW-0472">Membrane</keyword>
<evidence type="ECO:0000256" key="1">
    <source>
        <dbReference type="SAM" id="Phobius"/>
    </source>
</evidence>
<dbReference type="PANTHER" id="PTHR10424">
    <property type="entry name" value="VIRAL ENVELOPE PROTEIN"/>
    <property type="match status" value="1"/>
</dbReference>
<dbReference type="Pfam" id="PF03708">
    <property type="entry name" value="Avian_gp85"/>
    <property type="match status" value="1"/>
</dbReference>
<keyword evidence="1" id="KW-1133">Transmembrane helix</keyword>
<evidence type="ECO:0008006" key="4">
    <source>
        <dbReference type="Google" id="ProtNLM"/>
    </source>
</evidence>
<dbReference type="SUPFAM" id="SSF58069">
    <property type="entry name" value="Virus ectodomain"/>
    <property type="match status" value="1"/>
</dbReference>
<keyword evidence="1" id="KW-0812">Transmembrane</keyword>
<organism evidence="2 3">
    <name type="scientific">Willisornis vidua</name>
    <name type="common">Xingu scale-backed antbird</name>
    <dbReference type="NCBI Taxonomy" id="1566151"/>
    <lineage>
        <taxon>Eukaryota</taxon>
        <taxon>Metazoa</taxon>
        <taxon>Chordata</taxon>
        <taxon>Craniata</taxon>
        <taxon>Vertebrata</taxon>
        <taxon>Euteleostomi</taxon>
        <taxon>Archelosauria</taxon>
        <taxon>Archosauria</taxon>
        <taxon>Dinosauria</taxon>
        <taxon>Saurischia</taxon>
        <taxon>Theropoda</taxon>
        <taxon>Coelurosauria</taxon>
        <taxon>Aves</taxon>
        <taxon>Neognathae</taxon>
        <taxon>Neoaves</taxon>
        <taxon>Telluraves</taxon>
        <taxon>Australaves</taxon>
        <taxon>Passeriformes</taxon>
        <taxon>Thamnophilidae</taxon>
        <taxon>Willisornis</taxon>
    </lineage>
</organism>
<proteinExistence type="predicted"/>
<comment type="caution">
    <text evidence="2">The sequence shown here is derived from an EMBL/GenBank/DDBJ whole genome shotgun (WGS) entry which is preliminary data.</text>
</comment>
<dbReference type="EMBL" id="WHWB01031837">
    <property type="protein sequence ID" value="KAJ7427757.1"/>
    <property type="molecule type" value="Genomic_DNA"/>
</dbReference>
<evidence type="ECO:0000313" key="3">
    <source>
        <dbReference type="Proteomes" id="UP001145742"/>
    </source>
</evidence>
<protein>
    <recommendedName>
        <fullName evidence="4">Envelope polyprotein</fullName>
    </recommendedName>
</protein>